<name>A0ABW6LZC7_9ACTN</name>
<keyword evidence="1" id="KW-1133">Transmembrane helix</keyword>
<sequence>MFSLQGRSSRNGQTLVVASSALFALVLILGTPFILNVLAPDDLDWARLSNVSQTYGALSVLFSAAALAGVTASLWYQARQTRIAHEAARRDAHRELIILALGDPSLLPCWEPPQTPTTATRRKQILFTNLIVSNWESDFRLGNLGEAALRDMFNGHFQGEIAREHWVNGGPGWRVSAELSADQIRRQFVEIGDERYARAVADGPPVAPGQYFASAP</sequence>
<keyword evidence="3" id="KW-1185">Reference proteome</keyword>
<dbReference type="Pfam" id="PF19560">
    <property type="entry name" value="DUF6082"/>
    <property type="match status" value="1"/>
</dbReference>
<comment type="caution">
    <text evidence="2">The sequence shown here is derived from an EMBL/GenBank/DDBJ whole genome shotgun (WGS) entry which is preliminary data.</text>
</comment>
<keyword evidence="1" id="KW-0472">Membrane</keyword>
<dbReference type="InterPro" id="IPR045728">
    <property type="entry name" value="DUF6082"/>
</dbReference>
<dbReference type="RefSeq" id="WP_388105073.1">
    <property type="nucleotide sequence ID" value="NZ_JBIAHM010000003.1"/>
</dbReference>
<evidence type="ECO:0000313" key="2">
    <source>
        <dbReference type="EMBL" id="MFE9599238.1"/>
    </source>
</evidence>
<gene>
    <name evidence="2" type="ORF">ACFYNQ_11710</name>
</gene>
<organism evidence="2 3">
    <name type="scientific">Streptomyces hokutonensis</name>
    <dbReference type="NCBI Taxonomy" id="1306990"/>
    <lineage>
        <taxon>Bacteria</taxon>
        <taxon>Bacillati</taxon>
        <taxon>Actinomycetota</taxon>
        <taxon>Actinomycetes</taxon>
        <taxon>Kitasatosporales</taxon>
        <taxon>Streptomycetaceae</taxon>
        <taxon>Streptomyces</taxon>
    </lineage>
</organism>
<accession>A0ABW6LZC7</accession>
<feature type="transmembrane region" description="Helical" evidence="1">
    <location>
        <begin position="12"/>
        <end position="35"/>
    </location>
</feature>
<dbReference type="Proteomes" id="UP001601303">
    <property type="component" value="Unassembled WGS sequence"/>
</dbReference>
<reference evidence="2 3" key="1">
    <citation type="submission" date="2024-10" db="EMBL/GenBank/DDBJ databases">
        <title>The Natural Products Discovery Center: Release of the First 8490 Sequenced Strains for Exploring Actinobacteria Biosynthetic Diversity.</title>
        <authorList>
            <person name="Kalkreuter E."/>
            <person name="Kautsar S.A."/>
            <person name="Yang D."/>
            <person name="Bader C.D."/>
            <person name="Teijaro C.N."/>
            <person name="Fluegel L."/>
            <person name="Davis C.M."/>
            <person name="Simpson J.R."/>
            <person name="Lauterbach L."/>
            <person name="Steele A.D."/>
            <person name="Gui C."/>
            <person name="Meng S."/>
            <person name="Li G."/>
            <person name="Viehrig K."/>
            <person name="Ye F."/>
            <person name="Su P."/>
            <person name="Kiefer A.F."/>
            <person name="Nichols A."/>
            <person name="Cepeda A.J."/>
            <person name="Yan W."/>
            <person name="Fan B."/>
            <person name="Jiang Y."/>
            <person name="Adhikari A."/>
            <person name="Zheng C.-J."/>
            <person name="Schuster L."/>
            <person name="Cowan T.M."/>
            <person name="Smanski M.J."/>
            <person name="Chevrette M.G."/>
            <person name="De Carvalho L.P.S."/>
            <person name="Shen B."/>
        </authorList>
    </citation>
    <scope>NUCLEOTIDE SEQUENCE [LARGE SCALE GENOMIC DNA]</scope>
    <source>
        <strain evidence="2 3">NPDC006488</strain>
    </source>
</reference>
<dbReference type="EMBL" id="JBIAHM010000003">
    <property type="protein sequence ID" value="MFE9599238.1"/>
    <property type="molecule type" value="Genomic_DNA"/>
</dbReference>
<keyword evidence="1" id="KW-0812">Transmembrane</keyword>
<protein>
    <submittedName>
        <fullName evidence="2">DUF6082 family protein</fullName>
    </submittedName>
</protein>
<proteinExistence type="predicted"/>
<evidence type="ECO:0000256" key="1">
    <source>
        <dbReference type="SAM" id="Phobius"/>
    </source>
</evidence>
<feature type="transmembrane region" description="Helical" evidence="1">
    <location>
        <begin position="55"/>
        <end position="76"/>
    </location>
</feature>
<evidence type="ECO:0000313" key="3">
    <source>
        <dbReference type="Proteomes" id="UP001601303"/>
    </source>
</evidence>